<feature type="domain" description="VOC" evidence="1">
    <location>
        <begin position="11"/>
        <end position="124"/>
    </location>
</feature>
<dbReference type="Proteomes" id="UP001501594">
    <property type="component" value="Unassembled WGS sequence"/>
</dbReference>
<dbReference type="PANTHER" id="PTHR33993">
    <property type="entry name" value="GLYOXALASE-RELATED"/>
    <property type="match status" value="1"/>
</dbReference>
<name>A0ABP8E5S1_9MICO</name>
<dbReference type="PROSITE" id="PS51819">
    <property type="entry name" value="VOC"/>
    <property type="match status" value="2"/>
</dbReference>
<accession>A0ABP8E5S1</accession>
<comment type="caution">
    <text evidence="2">The sequence shown here is derived from an EMBL/GenBank/DDBJ whole genome shotgun (WGS) entry which is preliminary data.</text>
</comment>
<dbReference type="InterPro" id="IPR004360">
    <property type="entry name" value="Glyas_Fos-R_dOase_dom"/>
</dbReference>
<protein>
    <submittedName>
        <fullName evidence="2">VOC family protein</fullName>
    </submittedName>
</protein>
<dbReference type="EMBL" id="BAABAU010000004">
    <property type="protein sequence ID" value="GAA4267340.1"/>
    <property type="molecule type" value="Genomic_DNA"/>
</dbReference>
<dbReference type="Pfam" id="PF00903">
    <property type="entry name" value="Glyoxalase"/>
    <property type="match status" value="1"/>
</dbReference>
<evidence type="ECO:0000313" key="2">
    <source>
        <dbReference type="EMBL" id="GAA4267340.1"/>
    </source>
</evidence>
<keyword evidence="3" id="KW-1185">Reference proteome</keyword>
<dbReference type="InterPro" id="IPR029068">
    <property type="entry name" value="Glyas_Bleomycin-R_OHBP_Dase"/>
</dbReference>
<dbReference type="RefSeq" id="WP_344797550.1">
    <property type="nucleotide sequence ID" value="NZ_BAABAU010000004.1"/>
</dbReference>
<dbReference type="InterPro" id="IPR052164">
    <property type="entry name" value="Anthracycline_SecMetBiosynth"/>
</dbReference>
<dbReference type="Gene3D" id="3.10.180.10">
    <property type="entry name" value="2,3-Dihydroxybiphenyl 1,2-Dioxygenase, domain 1"/>
    <property type="match status" value="2"/>
</dbReference>
<evidence type="ECO:0000259" key="1">
    <source>
        <dbReference type="PROSITE" id="PS51819"/>
    </source>
</evidence>
<dbReference type="PANTHER" id="PTHR33993:SF14">
    <property type="entry name" value="GB|AAF24581.1"/>
    <property type="match status" value="1"/>
</dbReference>
<dbReference type="SUPFAM" id="SSF54593">
    <property type="entry name" value="Glyoxalase/Bleomycin resistance protein/Dihydroxybiphenyl dioxygenase"/>
    <property type="match status" value="2"/>
</dbReference>
<dbReference type="InterPro" id="IPR037523">
    <property type="entry name" value="VOC_core"/>
</dbReference>
<dbReference type="CDD" id="cd07247">
    <property type="entry name" value="SgaA_N_like"/>
    <property type="match status" value="1"/>
</dbReference>
<feature type="domain" description="VOC" evidence="1">
    <location>
        <begin position="138"/>
        <end position="253"/>
    </location>
</feature>
<proteinExistence type="predicted"/>
<reference evidence="3" key="1">
    <citation type="journal article" date="2019" name="Int. J. Syst. Evol. Microbiol.">
        <title>The Global Catalogue of Microorganisms (GCM) 10K type strain sequencing project: providing services to taxonomists for standard genome sequencing and annotation.</title>
        <authorList>
            <consortium name="The Broad Institute Genomics Platform"/>
            <consortium name="The Broad Institute Genome Sequencing Center for Infectious Disease"/>
            <person name="Wu L."/>
            <person name="Ma J."/>
        </authorList>
    </citation>
    <scope>NUCLEOTIDE SEQUENCE [LARGE SCALE GENOMIC DNA]</scope>
    <source>
        <strain evidence="3">JCM 17442</strain>
    </source>
</reference>
<sequence>MPTPSFYPTGAPIWIDLTSHDTAASTAFYEGLFGWTSSDGGSEFGGYVTFSLDDRRVAGMIGGASEGVPDSWTVYLQTDDAETTGQAVTGAGGLVFMGPQQVGPMGTMLLAQDADRAVVGAWNPAQMTGFQALAEPGAPAWFELHTTSFDDEVQFYQQAFGWTTVSMPGGADFRYSQLTHEGEMYAGVMDASGYWTPGDPAAWLVYFNVADADAAAARAVELGGAIVDEPVDTPFGRMSTLRDTTGALLKIIA</sequence>
<evidence type="ECO:0000313" key="3">
    <source>
        <dbReference type="Proteomes" id="UP001501594"/>
    </source>
</evidence>
<gene>
    <name evidence="2" type="ORF">GCM10022256_29520</name>
</gene>
<organism evidence="2 3">
    <name type="scientific">Frondihabitans peucedani</name>
    <dbReference type="NCBI Taxonomy" id="598626"/>
    <lineage>
        <taxon>Bacteria</taxon>
        <taxon>Bacillati</taxon>
        <taxon>Actinomycetota</taxon>
        <taxon>Actinomycetes</taxon>
        <taxon>Micrococcales</taxon>
        <taxon>Microbacteriaceae</taxon>
        <taxon>Frondihabitans</taxon>
    </lineage>
</organism>